<accession>A0A6G9ANG3</accession>
<dbReference type="PANTHER" id="PTHR43639">
    <property type="entry name" value="OXIDOREDUCTASE, SHORT-CHAIN DEHYDROGENASE/REDUCTASE FAMILY (AFU_ORTHOLOGUE AFUA_5G02870)"/>
    <property type="match status" value="1"/>
</dbReference>
<dbReference type="EMBL" id="CP050063">
    <property type="protein sequence ID" value="QIP13876.1"/>
    <property type="molecule type" value="Genomic_DNA"/>
</dbReference>
<organism evidence="4 5">
    <name type="scientific">Spirosoma aureum</name>
    <dbReference type="NCBI Taxonomy" id="2692134"/>
    <lineage>
        <taxon>Bacteria</taxon>
        <taxon>Pseudomonadati</taxon>
        <taxon>Bacteroidota</taxon>
        <taxon>Cytophagia</taxon>
        <taxon>Cytophagales</taxon>
        <taxon>Cytophagaceae</taxon>
        <taxon>Spirosoma</taxon>
    </lineage>
</organism>
<dbReference type="InterPro" id="IPR002347">
    <property type="entry name" value="SDR_fam"/>
</dbReference>
<dbReference type="InterPro" id="IPR036291">
    <property type="entry name" value="NAD(P)-bd_dom_sf"/>
</dbReference>
<proteinExistence type="inferred from homology"/>
<dbReference type="Gene3D" id="3.40.50.720">
    <property type="entry name" value="NAD(P)-binding Rossmann-like Domain"/>
    <property type="match status" value="1"/>
</dbReference>
<dbReference type="Proteomes" id="UP000501802">
    <property type="component" value="Chromosome"/>
</dbReference>
<dbReference type="KEGG" id="spib:G8759_15280"/>
<dbReference type="PRINTS" id="PR00081">
    <property type="entry name" value="GDHRDH"/>
</dbReference>
<dbReference type="CDD" id="cd05233">
    <property type="entry name" value="SDR_c"/>
    <property type="match status" value="1"/>
</dbReference>
<protein>
    <submittedName>
        <fullName evidence="4">SDR family oxidoreductase</fullName>
    </submittedName>
</protein>
<evidence type="ECO:0000256" key="1">
    <source>
        <dbReference type="ARBA" id="ARBA00006484"/>
    </source>
</evidence>
<sequence length="242" mass="25783">MSALQNKVALITGASSGFGVGIARQLRQAGATVYITARQEDKLRAVATEIGAIAVVADVTKASDWDTVFDLIRLQHNRLDILVNNAGAGGDIVDIADQSDAAIEQTIALNLTGAILGSKRAAQLMRTQRDGIIINISSICAVQAWSGWGVYGAAKAGLDQLTRHLYVELRPFGVRVTSLVPSWGATGFKEASNLDEFDAETAAKAIHPIDIGNVVTDICLLPAHLVIPEMRLLPLVQEIQAY</sequence>
<evidence type="ECO:0000313" key="4">
    <source>
        <dbReference type="EMBL" id="QIP13876.1"/>
    </source>
</evidence>
<evidence type="ECO:0000256" key="2">
    <source>
        <dbReference type="ARBA" id="ARBA00023002"/>
    </source>
</evidence>
<dbReference type="SUPFAM" id="SSF51735">
    <property type="entry name" value="NAD(P)-binding Rossmann-fold domains"/>
    <property type="match status" value="1"/>
</dbReference>
<keyword evidence="5" id="KW-1185">Reference proteome</keyword>
<dbReference type="Pfam" id="PF00106">
    <property type="entry name" value="adh_short"/>
    <property type="match status" value="1"/>
</dbReference>
<reference evidence="4 5" key="1">
    <citation type="submission" date="2020-03" db="EMBL/GenBank/DDBJ databases">
        <authorList>
            <person name="Kim M.K."/>
        </authorList>
    </citation>
    <scope>NUCLEOTIDE SEQUENCE [LARGE SCALE GENOMIC DNA]</scope>
    <source>
        <strain evidence="4 5">BT328</strain>
    </source>
</reference>
<evidence type="ECO:0000313" key="5">
    <source>
        <dbReference type="Proteomes" id="UP000501802"/>
    </source>
</evidence>
<dbReference type="GO" id="GO:0016491">
    <property type="term" value="F:oxidoreductase activity"/>
    <property type="evidence" value="ECO:0007669"/>
    <property type="project" value="UniProtKB-KW"/>
</dbReference>
<evidence type="ECO:0000256" key="3">
    <source>
        <dbReference type="RuleBase" id="RU000363"/>
    </source>
</evidence>
<dbReference type="AlphaFoldDB" id="A0A6G9ANG3"/>
<dbReference type="PRINTS" id="PR00080">
    <property type="entry name" value="SDRFAMILY"/>
</dbReference>
<keyword evidence="2" id="KW-0560">Oxidoreductase</keyword>
<dbReference type="PANTHER" id="PTHR43639:SF1">
    <property type="entry name" value="SHORT-CHAIN DEHYDROGENASE_REDUCTASE FAMILY PROTEIN"/>
    <property type="match status" value="1"/>
</dbReference>
<gene>
    <name evidence="4" type="ORF">G8759_15280</name>
</gene>
<dbReference type="RefSeq" id="WP_167209372.1">
    <property type="nucleotide sequence ID" value="NZ_CP050063.1"/>
</dbReference>
<comment type="similarity">
    <text evidence="1 3">Belongs to the short-chain dehydrogenases/reductases (SDR) family.</text>
</comment>
<name>A0A6G9ANG3_9BACT</name>